<comment type="caution">
    <text evidence="10">The sequence shown here is derived from an EMBL/GenBank/DDBJ whole genome shotgun (WGS) entry which is preliminary data.</text>
</comment>
<dbReference type="InterPro" id="IPR025943">
    <property type="entry name" value="Sigma_54_int_dom_ATP-bd_2"/>
</dbReference>
<evidence type="ECO:0000313" key="10">
    <source>
        <dbReference type="EMBL" id="SFL76415.1"/>
    </source>
</evidence>
<keyword evidence="1" id="KW-0547">Nucleotide-binding</keyword>
<dbReference type="GO" id="GO:0003677">
    <property type="term" value="F:DNA binding"/>
    <property type="evidence" value="ECO:0007669"/>
    <property type="project" value="UniProtKB-KW"/>
</dbReference>
<organism evidence="10 11">
    <name type="scientific">Desulfomicrobium norvegicum (strain DSM 1741 / NCIMB 8310)</name>
    <name type="common">Desulfovibrio baculatus (strain Norway 4)</name>
    <name type="synonym">Desulfovibrio desulfuricans (strain Norway 4)</name>
    <dbReference type="NCBI Taxonomy" id="52561"/>
    <lineage>
        <taxon>Bacteria</taxon>
        <taxon>Pseudomonadati</taxon>
        <taxon>Thermodesulfobacteriota</taxon>
        <taxon>Desulfovibrionia</taxon>
        <taxon>Desulfovibrionales</taxon>
        <taxon>Desulfomicrobiaceae</taxon>
        <taxon>Desulfomicrobium</taxon>
    </lineage>
</organism>
<dbReference type="CDD" id="cd00009">
    <property type="entry name" value="AAA"/>
    <property type="match status" value="1"/>
</dbReference>
<dbReference type="InterPro" id="IPR002078">
    <property type="entry name" value="Sigma_54_int"/>
</dbReference>
<dbReference type="SUPFAM" id="SSF52172">
    <property type="entry name" value="CheY-like"/>
    <property type="match status" value="1"/>
</dbReference>
<dbReference type="Proteomes" id="UP000199581">
    <property type="component" value="Unassembled WGS sequence"/>
</dbReference>
<dbReference type="PROSITE" id="PS50110">
    <property type="entry name" value="RESPONSE_REGULATORY"/>
    <property type="match status" value="1"/>
</dbReference>
<dbReference type="SMART" id="SM00448">
    <property type="entry name" value="REC"/>
    <property type="match status" value="1"/>
</dbReference>
<dbReference type="Gene3D" id="3.40.50.2300">
    <property type="match status" value="1"/>
</dbReference>
<proteinExistence type="predicted"/>
<dbReference type="FunFam" id="3.40.50.300:FF:000006">
    <property type="entry name" value="DNA-binding transcriptional regulator NtrC"/>
    <property type="match status" value="1"/>
</dbReference>
<sequence length="568" mass="62236">MASVLIIHERSDICHLLSPAVESHGHECFSLASCEQATLTLKTTAFDIVILDIDITEKPGEAVAALAKSECRPHILIITNGCNPVTLEEAIRAGAWDVVCSPFTHEELGQAINRCLHHRRARMEIKNHGDIKRDAILGTSPCLEECLEHIATAAHSNVNILILGETGTGKELFANAIHENSKRAENNFIVVDCTNIPKTLAESLLFGHERGSFTGAAEARDGLFRQADGGTIFLDEIGDLDIEVQKSLLRVLQERRFRPLSSKKEVASNFRLVAATNRNLEAMVKRGEFRKDLYHRLRTSVIQLPPLRERKEDILPIASYHVRQICAELGFEEKELSYDLHHALTLYNWPGNVRELINVLHATVQNGTGECRLYPQHLPVDIRAKVLLKRSGRPQSDGYLVADEDGACKAKGGTLGCPLLPAAIARIATRPAPPAEIESMNPQVRRHVEMTAGPGSCAKPSGDLGSNPSPTPKGLVGSPAKHKPGNGFAHIEGPHITLPLPPENASDSQLLPLRTVRELAMQDVEAIYLKRLVSSSQGNFQRALTISGLSRARLYDLLSKHSLNISGN</sequence>
<feature type="domain" description="Sigma-54 factor interaction" evidence="8">
    <location>
        <begin position="136"/>
        <end position="365"/>
    </location>
</feature>
<dbReference type="PROSITE" id="PS00675">
    <property type="entry name" value="SIGMA54_INTERACT_1"/>
    <property type="match status" value="1"/>
</dbReference>
<evidence type="ECO:0000256" key="4">
    <source>
        <dbReference type="ARBA" id="ARBA00023125"/>
    </source>
</evidence>
<dbReference type="PROSITE" id="PS00688">
    <property type="entry name" value="SIGMA54_INTERACT_3"/>
    <property type="match status" value="1"/>
</dbReference>
<dbReference type="InterPro" id="IPR025944">
    <property type="entry name" value="Sigma_54_int_dom_CS"/>
</dbReference>
<dbReference type="PROSITE" id="PS00676">
    <property type="entry name" value="SIGMA54_INTERACT_2"/>
    <property type="match status" value="1"/>
</dbReference>
<dbReference type="OrthoDB" id="9763792at2"/>
<dbReference type="CDD" id="cd00156">
    <property type="entry name" value="REC"/>
    <property type="match status" value="1"/>
</dbReference>
<dbReference type="Gene3D" id="1.10.8.60">
    <property type="match status" value="1"/>
</dbReference>
<dbReference type="Pfam" id="PF00158">
    <property type="entry name" value="Sigma54_activat"/>
    <property type="match status" value="1"/>
</dbReference>
<dbReference type="InterPro" id="IPR027417">
    <property type="entry name" value="P-loop_NTPase"/>
</dbReference>
<dbReference type="Pfam" id="PF25601">
    <property type="entry name" value="AAA_lid_14"/>
    <property type="match status" value="1"/>
</dbReference>
<dbReference type="SUPFAM" id="SSF52540">
    <property type="entry name" value="P-loop containing nucleoside triphosphate hydrolases"/>
    <property type="match status" value="1"/>
</dbReference>
<evidence type="ECO:0000256" key="2">
    <source>
        <dbReference type="ARBA" id="ARBA00022840"/>
    </source>
</evidence>
<keyword evidence="11" id="KW-1185">Reference proteome</keyword>
<evidence type="ECO:0000256" key="7">
    <source>
        <dbReference type="SAM" id="MobiDB-lite"/>
    </source>
</evidence>
<dbReference type="PANTHER" id="PTHR32071">
    <property type="entry name" value="TRANSCRIPTIONAL REGULATORY PROTEIN"/>
    <property type="match status" value="1"/>
</dbReference>
<dbReference type="PANTHER" id="PTHR32071:SF113">
    <property type="entry name" value="ALGINATE BIOSYNTHESIS TRANSCRIPTIONAL REGULATORY PROTEIN ALGB"/>
    <property type="match status" value="1"/>
</dbReference>
<dbReference type="GO" id="GO:0005524">
    <property type="term" value="F:ATP binding"/>
    <property type="evidence" value="ECO:0007669"/>
    <property type="project" value="UniProtKB-KW"/>
</dbReference>
<feature type="modified residue" description="4-aspartylphosphate" evidence="6">
    <location>
        <position position="52"/>
    </location>
</feature>
<keyword evidence="6" id="KW-0597">Phosphoprotein</keyword>
<protein>
    <submittedName>
        <fullName evidence="10">DNA-binding transcriptional response regulator, NtrC family, contains REC, AAA-type ATPase, and a Fis-type DNA-binding domains</fullName>
    </submittedName>
</protein>
<gene>
    <name evidence="10" type="ORF">SAMN05421830_10628</name>
</gene>
<evidence type="ECO:0000259" key="8">
    <source>
        <dbReference type="PROSITE" id="PS50045"/>
    </source>
</evidence>
<dbReference type="InterPro" id="IPR025662">
    <property type="entry name" value="Sigma_54_int_dom_ATP-bd_1"/>
</dbReference>
<evidence type="ECO:0000313" key="11">
    <source>
        <dbReference type="Proteomes" id="UP000199581"/>
    </source>
</evidence>
<dbReference type="EMBL" id="FOTO01000006">
    <property type="protein sequence ID" value="SFL76415.1"/>
    <property type="molecule type" value="Genomic_DNA"/>
</dbReference>
<dbReference type="Gene3D" id="3.40.50.300">
    <property type="entry name" value="P-loop containing nucleotide triphosphate hydrolases"/>
    <property type="match status" value="1"/>
</dbReference>
<keyword evidence="3" id="KW-0805">Transcription regulation</keyword>
<dbReference type="PROSITE" id="PS50045">
    <property type="entry name" value="SIGMA54_INTERACT_4"/>
    <property type="match status" value="1"/>
</dbReference>
<dbReference type="GO" id="GO:0006355">
    <property type="term" value="P:regulation of DNA-templated transcription"/>
    <property type="evidence" value="ECO:0007669"/>
    <property type="project" value="InterPro"/>
</dbReference>
<keyword evidence="2" id="KW-0067">ATP-binding</keyword>
<feature type="domain" description="Response regulatory" evidence="9">
    <location>
        <begin position="3"/>
        <end position="116"/>
    </location>
</feature>
<evidence type="ECO:0000259" key="9">
    <source>
        <dbReference type="PROSITE" id="PS50110"/>
    </source>
</evidence>
<dbReference type="RefSeq" id="WP_092191975.1">
    <property type="nucleotide sequence ID" value="NZ_FOTO01000006.1"/>
</dbReference>
<keyword evidence="5" id="KW-0804">Transcription</keyword>
<accession>A0A8G2F4L1</accession>
<keyword evidence="4 10" id="KW-0238">DNA-binding</keyword>
<evidence type="ECO:0000256" key="3">
    <source>
        <dbReference type="ARBA" id="ARBA00023015"/>
    </source>
</evidence>
<evidence type="ECO:0000256" key="1">
    <source>
        <dbReference type="ARBA" id="ARBA00022741"/>
    </source>
</evidence>
<reference evidence="10 11" key="1">
    <citation type="submission" date="2016-10" db="EMBL/GenBank/DDBJ databases">
        <authorList>
            <person name="Varghese N."/>
            <person name="Submissions S."/>
        </authorList>
    </citation>
    <scope>NUCLEOTIDE SEQUENCE [LARGE SCALE GENOMIC DNA]</scope>
    <source>
        <strain evidence="10 11">DSM 1741</strain>
    </source>
</reference>
<dbReference type="SMART" id="SM00382">
    <property type="entry name" value="AAA"/>
    <property type="match status" value="1"/>
</dbReference>
<dbReference type="InterPro" id="IPR001789">
    <property type="entry name" value="Sig_transdc_resp-reg_receiver"/>
</dbReference>
<dbReference type="InterPro" id="IPR011006">
    <property type="entry name" value="CheY-like_superfamily"/>
</dbReference>
<feature type="region of interest" description="Disordered" evidence="7">
    <location>
        <begin position="451"/>
        <end position="491"/>
    </location>
</feature>
<dbReference type="AlphaFoldDB" id="A0A8G2F4L1"/>
<evidence type="ECO:0000256" key="5">
    <source>
        <dbReference type="ARBA" id="ARBA00023163"/>
    </source>
</evidence>
<dbReference type="Pfam" id="PF00072">
    <property type="entry name" value="Response_reg"/>
    <property type="match status" value="1"/>
</dbReference>
<dbReference type="InterPro" id="IPR003593">
    <property type="entry name" value="AAA+_ATPase"/>
</dbReference>
<evidence type="ECO:0000256" key="6">
    <source>
        <dbReference type="PROSITE-ProRule" id="PRU00169"/>
    </source>
</evidence>
<name>A0A8G2F4L1_DESNO</name>
<dbReference type="GO" id="GO:0000160">
    <property type="term" value="P:phosphorelay signal transduction system"/>
    <property type="evidence" value="ECO:0007669"/>
    <property type="project" value="InterPro"/>
</dbReference>
<dbReference type="InterPro" id="IPR058031">
    <property type="entry name" value="AAA_lid_NorR"/>
</dbReference>